<dbReference type="InterPro" id="IPR036691">
    <property type="entry name" value="Endo/exonu/phosph_ase_sf"/>
</dbReference>
<dbReference type="GO" id="GO:0004519">
    <property type="term" value="F:endonuclease activity"/>
    <property type="evidence" value="ECO:0007669"/>
    <property type="project" value="UniProtKB-KW"/>
</dbReference>
<feature type="domain" description="Endonuclease/exonuclease/phosphatase" evidence="1">
    <location>
        <begin position="142"/>
        <end position="248"/>
    </location>
</feature>
<keyword evidence="2" id="KW-0255">Endonuclease</keyword>
<reference evidence="2 3" key="1">
    <citation type="journal article" date="2024" name="BMC Genomics">
        <title>De novo assembly and annotation of Popillia japonica's genome with initial clues to its potential as an invasive pest.</title>
        <authorList>
            <person name="Cucini C."/>
            <person name="Boschi S."/>
            <person name="Funari R."/>
            <person name="Cardaioli E."/>
            <person name="Iannotti N."/>
            <person name="Marturano G."/>
            <person name="Paoli F."/>
            <person name="Bruttini M."/>
            <person name="Carapelli A."/>
            <person name="Frati F."/>
            <person name="Nardi F."/>
        </authorList>
    </citation>
    <scope>NUCLEOTIDE SEQUENCE [LARGE SCALE GENOMIC DNA]</scope>
    <source>
        <strain evidence="2">DMR45628</strain>
    </source>
</reference>
<evidence type="ECO:0000313" key="3">
    <source>
        <dbReference type="Proteomes" id="UP001458880"/>
    </source>
</evidence>
<dbReference type="PANTHER" id="PTHR33776:SF4">
    <property type="entry name" value="ENDONUCLEASE_EXONUCLEASE_PHOSPHATASE DOMAIN-CONTAINING PROTEIN"/>
    <property type="match status" value="1"/>
</dbReference>
<dbReference type="SUPFAM" id="SSF56219">
    <property type="entry name" value="DNase I-like"/>
    <property type="match status" value="1"/>
</dbReference>
<dbReference type="InterPro" id="IPR005135">
    <property type="entry name" value="Endo/exonuclease/phosphatase"/>
</dbReference>
<dbReference type="Proteomes" id="UP001458880">
    <property type="component" value="Unassembled WGS sequence"/>
</dbReference>
<protein>
    <submittedName>
        <fullName evidence="2">Endonuclease-reverse transcriptase</fullName>
    </submittedName>
</protein>
<organism evidence="2 3">
    <name type="scientific">Popillia japonica</name>
    <name type="common">Japanese beetle</name>
    <dbReference type="NCBI Taxonomy" id="7064"/>
    <lineage>
        <taxon>Eukaryota</taxon>
        <taxon>Metazoa</taxon>
        <taxon>Ecdysozoa</taxon>
        <taxon>Arthropoda</taxon>
        <taxon>Hexapoda</taxon>
        <taxon>Insecta</taxon>
        <taxon>Pterygota</taxon>
        <taxon>Neoptera</taxon>
        <taxon>Endopterygota</taxon>
        <taxon>Coleoptera</taxon>
        <taxon>Polyphaga</taxon>
        <taxon>Scarabaeiformia</taxon>
        <taxon>Scarabaeidae</taxon>
        <taxon>Rutelinae</taxon>
        <taxon>Popillia</taxon>
    </lineage>
</organism>
<dbReference type="Gene3D" id="3.60.10.10">
    <property type="entry name" value="Endonuclease/exonuclease/phosphatase"/>
    <property type="match status" value="1"/>
</dbReference>
<proteinExistence type="predicted"/>
<comment type="caution">
    <text evidence="2">The sequence shown here is derived from an EMBL/GenBank/DDBJ whole genome shotgun (WGS) entry which is preliminary data.</text>
</comment>
<keyword evidence="3" id="KW-1185">Reference proteome</keyword>
<evidence type="ECO:0000259" key="1">
    <source>
        <dbReference type="Pfam" id="PF14529"/>
    </source>
</evidence>
<gene>
    <name evidence="2" type="ORF">QE152_g25440</name>
</gene>
<evidence type="ECO:0000313" key="2">
    <source>
        <dbReference type="EMBL" id="KAK9711484.1"/>
    </source>
</evidence>
<name>A0AAW1K241_POPJA</name>
<dbReference type="Pfam" id="PF14529">
    <property type="entry name" value="Exo_endo_phos_2"/>
    <property type="match status" value="1"/>
</dbReference>
<dbReference type="EMBL" id="JASPKY010000279">
    <property type="protein sequence ID" value="KAK9711484.1"/>
    <property type="molecule type" value="Genomic_DNA"/>
</dbReference>
<sequence length="306" mass="34954">MAQRNQDKSFFLPQSTKGENEITFDIMNNKALYATTFNIMHQNIQPMPNKLDQIEIFLETLDKRVDALAITEHWLNAAKLTFIRLAGFRMASCYARENRIHGGSCLLVREGISFVECVDLKEKSIETVIECSAIEVIVEKLLIINIYRPPSGDIDVFLTAFTDIMESATRKCKHNVVITGDFNINFQDKDQTNTRNFQNLLNSFNLNVTIHKPTRVTSTSSTTVDNIFTDHSDYTSDVIASGLSDHFAQIILIPARTIEAPKLTYEQRRIVNTNALNTLAEKLSMVEWNFIENESNLNICYRKQML</sequence>
<keyword evidence="2" id="KW-0540">Nuclease</keyword>
<dbReference type="PANTHER" id="PTHR33776">
    <property type="entry name" value="ENDO/EXONUCLEASE/PHOSPHATASE DOMAIN-CONTAINING PROTEIN"/>
    <property type="match status" value="1"/>
</dbReference>
<keyword evidence="2" id="KW-0378">Hydrolase</keyword>
<accession>A0AAW1K241</accession>
<dbReference type="AlphaFoldDB" id="A0AAW1K241"/>